<dbReference type="SUPFAM" id="SSF46785">
    <property type="entry name" value="Winged helix' DNA-binding domain"/>
    <property type="match status" value="1"/>
</dbReference>
<keyword evidence="4" id="KW-0804">Transcription</keyword>
<dbReference type="InterPro" id="IPR036388">
    <property type="entry name" value="WH-like_DNA-bd_sf"/>
</dbReference>
<evidence type="ECO:0000256" key="2">
    <source>
        <dbReference type="ARBA" id="ARBA00023015"/>
    </source>
</evidence>
<organism evidence="6 7">
    <name type="scientific">Ruminococcus turbiniformis</name>
    <dbReference type="NCBI Taxonomy" id="2881258"/>
    <lineage>
        <taxon>Bacteria</taxon>
        <taxon>Bacillati</taxon>
        <taxon>Bacillota</taxon>
        <taxon>Clostridia</taxon>
        <taxon>Eubacteriales</taxon>
        <taxon>Oscillospiraceae</taxon>
        <taxon>Ruminococcus</taxon>
    </lineage>
</organism>
<accession>A0ABS8FS75</accession>
<reference evidence="6 7" key="1">
    <citation type="submission" date="2021-10" db="EMBL/GenBank/DDBJ databases">
        <title>Anaerobic single-cell dispensing facilitates the cultivation of human gut bacteria.</title>
        <authorList>
            <person name="Afrizal A."/>
        </authorList>
    </citation>
    <scope>NUCLEOTIDE SEQUENCE [LARGE SCALE GENOMIC DNA]</scope>
    <source>
        <strain evidence="6 7">CLA-AA-H200</strain>
    </source>
</reference>
<dbReference type="Pfam" id="PF00126">
    <property type="entry name" value="HTH_1"/>
    <property type="match status" value="1"/>
</dbReference>
<dbReference type="RefSeq" id="WP_227706065.1">
    <property type="nucleotide sequence ID" value="NZ_JAJEQX010000001.1"/>
</dbReference>
<dbReference type="PROSITE" id="PS50931">
    <property type="entry name" value="HTH_LYSR"/>
    <property type="match status" value="1"/>
</dbReference>
<evidence type="ECO:0000256" key="4">
    <source>
        <dbReference type="ARBA" id="ARBA00023163"/>
    </source>
</evidence>
<keyword evidence="3" id="KW-0238">DNA-binding</keyword>
<dbReference type="Proteomes" id="UP001198151">
    <property type="component" value="Unassembled WGS sequence"/>
</dbReference>
<dbReference type="PANTHER" id="PTHR30126">
    <property type="entry name" value="HTH-TYPE TRANSCRIPTIONAL REGULATOR"/>
    <property type="match status" value="1"/>
</dbReference>
<evidence type="ECO:0000259" key="5">
    <source>
        <dbReference type="PROSITE" id="PS50931"/>
    </source>
</evidence>
<dbReference type="EMBL" id="JAJEQX010000001">
    <property type="protein sequence ID" value="MCC2252888.1"/>
    <property type="molecule type" value="Genomic_DNA"/>
</dbReference>
<proteinExistence type="inferred from homology"/>
<keyword evidence="2" id="KW-0805">Transcription regulation</keyword>
<dbReference type="InterPro" id="IPR047788">
    <property type="entry name" value="LysR-like_Sec_metab"/>
</dbReference>
<dbReference type="InterPro" id="IPR036390">
    <property type="entry name" value="WH_DNA-bd_sf"/>
</dbReference>
<dbReference type="PRINTS" id="PR00039">
    <property type="entry name" value="HTHLYSR"/>
</dbReference>
<protein>
    <submittedName>
        <fullName evidence="6">LysR family transcriptional regulator</fullName>
    </submittedName>
</protein>
<name>A0ABS8FS75_9FIRM</name>
<dbReference type="Pfam" id="PF03466">
    <property type="entry name" value="LysR_substrate"/>
    <property type="match status" value="1"/>
</dbReference>
<evidence type="ECO:0000256" key="1">
    <source>
        <dbReference type="ARBA" id="ARBA00009437"/>
    </source>
</evidence>
<evidence type="ECO:0000313" key="7">
    <source>
        <dbReference type="Proteomes" id="UP001198151"/>
    </source>
</evidence>
<comment type="similarity">
    <text evidence="1">Belongs to the LysR transcriptional regulatory family.</text>
</comment>
<evidence type="ECO:0000256" key="3">
    <source>
        <dbReference type="ARBA" id="ARBA00023125"/>
    </source>
</evidence>
<dbReference type="SUPFAM" id="SSF53850">
    <property type="entry name" value="Periplasmic binding protein-like II"/>
    <property type="match status" value="1"/>
</dbReference>
<dbReference type="Gene3D" id="1.10.10.10">
    <property type="entry name" value="Winged helix-like DNA-binding domain superfamily/Winged helix DNA-binding domain"/>
    <property type="match status" value="1"/>
</dbReference>
<dbReference type="InterPro" id="IPR005119">
    <property type="entry name" value="LysR_subst-bd"/>
</dbReference>
<comment type="caution">
    <text evidence="6">The sequence shown here is derived from an EMBL/GenBank/DDBJ whole genome shotgun (WGS) entry which is preliminary data.</text>
</comment>
<keyword evidence="7" id="KW-1185">Reference proteome</keyword>
<sequence length="308" mass="34095">MNLKQLEAFVRVAETKSFSAAARQLYLTQPTVSAHIASLEKELNTCLLVRNTKGVALSESGKELYAYAGQMLELEQKIYERFGIDKRPAGSVLRIAASTVPSQYLLPEIMSAFRESWPGERLKLFETDSGGVVDMILSHRADVGFTGTVLEKGGCTYIPFYQDELVVIAPALARFKERQGSRIGSWIREEPLILREEGSGTRKETSRILRQLGIDMADLEVAAIIENQETIKRSVGSGMGISILSRLAAEEEIKSGKLLAFPLGESGGKRNINLVFDADYPSLPAADKLIRTVKKMYPEIQKERGSHL</sequence>
<dbReference type="InterPro" id="IPR000847">
    <property type="entry name" value="LysR_HTH_N"/>
</dbReference>
<gene>
    <name evidence="6" type="ORF">LKD70_00270</name>
</gene>
<dbReference type="Gene3D" id="3.40.190.10">
    <property type="entry name" value="Periplasmic binding protein-like II"/>
    <property type="match status" value="2"/>
</dbReference>
<dbReference type="PANTHER" id="PTHR30126:SF40">
    <property type="entry name" value="HTH-TYPE TRANSCRIPTIONAL REGULATOR GLTR"/>
    <property type="match status" value="1"/>
</dbReference>
<evidence type="ECO:0000313" key="6">
    <source>
        <dbReference type="EMBL" id="MCC2252888.1"/>
    </source>
</evidence>
<feature type="domain" description="HTH lysR-type" evidence="5">
    <location>
        <begin position="1"/>
        <end position="58"/>
    </location>
</feature>
<dbReference type="NCBIfam" id="NF040786">
    <property type="entry name" value="LysR_Sec_metab"/>
    <property type="match status" value="1"/>
</dbReference>